<organism evidence="3">
    <name type="scientific">Arabidopsis lyrata subsp. lyrata</name>
    <name type="common">Lyre-leaved rock-cress</name>
    <dbReference type="NCBI Taxonomy" id="81972"/>
    <lineage>
        <taxon>Eukaryota</taxon>
        <taxon>Viridiplantae</taxon>
        <taxon>Streptophyta</taxon>
        <taxon>Embryophyta</taxon>
        <taxon>Tracheophyta</taxon>
        <taxon>Spermatophyta</taxon>
        <taxon>Magnoliopsida</taxon>
        <taxon>eudicotyledons</taxon>
        <taxon>Gunneridae</taxon>
        <taxon>Pentapetalae</taxon>
        <taxon>rosids</taxon>
        <taxon>malvids</taxon>
        <taxon>Brassicales</taxon>
        <taxon>Brassicaceae</taxon>
        <taxon>Camelineae</taxon>
        <taxon>Arabidopsis</taxon>
    </lineage>
</organism>
<reference evidence="3" key="1">
    <citation type="journal article" date="2011" name="Nat. Genet.">
        <title>The Arabidopsis lyrata genome sequence and the basis of rapid genome size change.</title>
        <authorList>
            <person name="Hu T.T."/>
            <person name="Pattyn P."/>
            <person name="Bakker E.G."/>
            <person name="Cao J."/>
            <person name="Cheng J.-F."/>
            <person name="Clark R.M."/>
            <person name="Fahlgren N."/>
            <person name="Fawcett J.A."/>
            <person name="Grimwood J."/>
            <person name="Gundlach H."/>
            <person name="Haberer G."/>
            <person name="Hollister J.D."/>
            <person name="Ossowski S."/>
            <person name="Ottilar R.P."/>
            <person name="Salamov A.A."/>
            <person name="Schneeberger K."/>
            <person name="Spannagl M."/>
            <person name="Wang X."/>
            <person name="Yang L."/>
            <person name="Nasrallah M.E."/>
            <person name="Bergelson J."/>
            <person name="Carrington J.C."/>
            <person name="Gaut B.S."/>
            <person name="Schmutz J."/>
            <person name="Mayer K.F.X."/>
            <person name="Van de Peer Y."/>
            <person name="Grigoriev I.V."/>
            <person name="Nordborg M."/>
            <person name="Weigel D."/>
            <person name="Guo Y.-L."/>
        </authorList>
    </citation>
    <scope>NUCLEOTIDE SEQUENCE [LARGE SCALE GENOMIC DNA]</scope>
    <source>
        <strain evidence="3">cv. MN47</strain>
    </source>
</reference>
<proteinExistence type="predicted"/>
<sequence length="102" mass="11654">MKCSKTKKGKSTWDGQRHQLHSPSRSSIPIRPHSLPSTRFVPCFYQKFHQSARNISFTCHDGALLVKCILIVTKKKQPAGMDCVLVFLDFAGRKQRALVWKL</sequence>
<feature type="region of interest" description="Disordered" evidence="1">
    <location>
        <begin position="1"/>
        <end position="33"/>
    </location>
</feature>
<gene>
    <name evidence="2" type="ORF">ARALYDRAFT_907190</name>
</gene>
<name>D7LVR0_ARALL</name>
<dbReference type="Gramene" id="scaffold_502894.1">
    <property type="protein sequence ID" value="scaffold_502894.1"/>
    <property type="gene ID" value="scaffold_502894.1"/>
</dbReference>
<dbReference type="EMBL" id="GL348717">
    <property type="protein sequence ID" value="EFH52668.1"/>
    <property type="molecule type" value="Genomic_DNA"/>
</dbReference>
<dbReference type="Proteomes" id="UP000008694">
    <property type="component" value="Unassembled WGS sequence"/>
</dbReference>
<dbReference type="AlphaFoldDB" id="D7LVR0"/>
<evidence type="ECO:0000313" key="2">
    <source>
        <dbReference type="EMBL" id="EFH52668.1"/>
    </source>
</evidence>
<evidence type="ECO:0000313" key="3">
    <source>
        <dbReference type="Proteomes" id="UP000008694"/>
    </source>
</evidence>
<evidence type="ECO:0000256" key="1">
    <source>
        <dbReference type="SAM" id="MobiDB-lite"/>
    </source>
</evidence>
<feature type="compositionally biased region" description="Low complexity" evidence="1">
    <location>
        <begin position="21"/>
        <end position="33"/>
    </location>
</feature>
<accession>D7LVR0</accession>
<feature type="compositionally biased region" description="Basic residues" evidence="1">
    <location>
        <begin position="1"/>
        <end position="10"/>
    </location>
</feature>
<keyword evidence="3" id="KW-1185">Reference proteome</keyword>
<dbReference type="HOGENOM" id="CLU_2281300_0_0_1"/>
<protein>
    <submittedName>
        <fullName evidence="2">Predicted protein</fullName>
    </submittedName>
</protein>